<keyword evidence="1" id="KW-0732">Signal</keyword>
<evidence type="ECO:0000313" key="4">
    <source>
        <dbReference type="Proteomes" id="UP001152523"/>
    </source>
</evidence>
<feature type="chain" id="PRO_5044713359" evidence="1">
    <location>
        <begin position="25"/>
        <end position="199"/>
    </location>
</feature>
<reference evidence="2" key="1">
    <citation type="submission" date="2022-07" db="EMBL/GenBank/DDBJ databases">
        <authorList>
            <person name="Macas J."/>
            <person name="Novak P."/>
            <person name="Neumann P."/>
        </authorList>
    </citation>
    <scope>NUCLEOTIDE SEQUENCE</scope>
</reference>
<proteinExistence type="predicted"/>
<name>A0AAV0DNY8_9ASTE</name>
<keyword evidence="4" id="KW-1185">Reference proteome</keyword>
<feature type="signal peptide" evidence="1">
    <location>
        <begin position="1"/>
        <end position="24"/>
    </location>
</feature>
<organism evidence="2 4">
    <name type="scientific">Cuscuta epithymum</name>
    <dbReference type="NCBI Taxonomy" id="186058"/>
    <lineage>
        <taxon>Eukaryota</taxon>
        <taxon>Viridiplantae</taxon>
        <taxon>Streptophyta</taxon>
        <taxon>Embryophyta</taxon>
        <taxon>Tracheophyta</taxon>
        <taxon>Spermatophyta</taxon>
        <taxon>Magnoliopsida</taxon>
        <taxon>eudicotyledons</taxon>
        <taxon>Gunneridae</taxon>
        <taxon>Pentapetalae</taxon>
        <taxon>asterids</taxon>
        <taxon>lamiids</taxon>
        <taxon>Solanales</taxon>
        <taxon>Convolvulaceae</taxon>
        <taxon>Cuscuteae</taxon>
        <taxon>Cuscuta</taxon>
        <taxon>Cuscuta subgen. Cuscuta</taxon>
    </lineage>
</organism>
<dbReference type="EMBL" id="CAMAPF010001002">
    <property type="protein sequence ID" value="CAH9137954.1"/>
    <property type="molecule type" value="Genomic_DNA"/>
</dbReference>
<protein>
    <submittedName>
        <fullName evidence="2">Uncharacterized protein</fullName>
    </submittedName>
</protein>
<dbReference type="PANTHER" id="PTHR36806">
    <property type="entry name" value="ADENINE PHOSPHORIBOSYLTRANSFERASE"/>
    <property type="match status" value="1"/>
</dbReference>
<gene>
    <name evidence="2" type="ORF">CEPIT_LOCUS17412</name>
    <name evidence="3" type="ORF">CEPIT_LOCUS36431</name>
</gene>
<evidence type="ECO:0000256" key="1">
    <source>
        <dbReference type="SAM" id="SignalP"/>
    </source>
</evidence>
<comment type="caution">
    <text evidence="2">The sequence shown here is derived from an EMBL/GenBank/DDBJ whole genome shotgun (WGS) entry which is preliminary data.</text>
</comment>
<evidence type="ECO:0000313" key="3">
    <source>
        <dbReference type="EMBL" id="CAH9137954.1"/>
    </source>
</evidence>
<dbReference type="Proteomes" id="UP001152523">
    <property type="component" value="Unassembled WGS sequence"/>
</dbReference>
<accession>A0AAV0DNY8</accession>
<dbReference type="AlphaFoldDB" id="A0AAV0DNY8"/>
<sequence length="199" mass="22092">MATFPRSLLLVLFLLVINPTPSSSLFLPLFQYETAISLTHTLFNRVADHRAARGDVLGAARVRSIAKIINQARGMGFWKMMWNHGRSFVRNLFNFNLLVRTLGELTRVGSEEDKEKLANRNNGNAIGIANDLSGRMQKAFGESGAFAELMELVRKEVVEGDLLKDCLRVGGSDLKALIQILKNISLQLTNSSPSNQTDM</sequence>
<dbReference type="EMBL" id="CAMAPF010000133">
    <property type="protein sequence ID" value="CAH9106000.1"/>
    <property type="molecule type" value="Genomic_DNA"/>
</dbReference>
<evidence type="ECO:0000313" key="2">
    <source>
        <dbReference type="EMBL" id="CAH9106000.1"/>
    </source>
</evidence>